<dbReference type="Proteomes" id="UP001214530">
    <property type="component" value="Chromosome"/>
</dbReference>
<dbReference type="AlphaFoldDB" id="A0AAJ6B5I1"/>
<dbReference type="InterPro" id="IPR001199">
    <property type="entry name" value="Cyt_B5-like_heme/steroid-bd"/>
</dbReference>
<evidence type="ECO:0000313" key="3">
    <source>
        <dbReference type="Proteomes" id="UP001214530"/>
    </source>
</evidence>
<feature type="domain" description="Cytochrome b5 heme-binding" evidence="1">
    <location>
        <begin position="7"/>
        <end position="78"/>
    </location>
</feature>
<dbReference type="EMBL" id="CP119313">
    <property type="protein sequence ID" value="WEK18782.1"/>
    <property type="molecule type" value="Genomic_DNA"/>
</dbReference>
<reference evidence="2" key="1">
    <citation type="submission" date="2023-03" db="EMBL/GenBank/DDBJ databases">
        <title>Andean soil-derived lignocellulolytic bacterial consortium as a source of novel taxa and putative plastic-active enzymes.</title>
        <authorList>
            <person name="Diaz-Garcia L."/>
            <person name="Chuvochina M."/>
            <person name="Feuerriegel G."/>
            <person name="Bunk B."/>
            <person name="Sproer C."/>
            <person name="Streit W.R."/>
            <person name="Rodriguez L.M."/>
            <person name="Overmann J."/>
            <person name="Jimenez D.J."/>
        </authorList>
    </citation>
    <scope>NUCLEOTIDE SEQUENCE</scope>
    <source>
        <strain evidence="2">MAG 3858</strain>
    </source>
</reference>
<gene>
    <name evidence="2" type="ORF">P0Y49_18555</name>
</gene>
<dbReference type="InterPro" id="IPR036400">
    <property type="entry name" value="Cyt_B5-like_heme/steroid_sf"/>
</dbReference>
<dbReference type="SMART" id="SM01117">
    <property type="entry name" value="Cyt-b5"/>
    <property type="match status" value="1"/>
</dbReference>
<dbReference type="SUPFAM" id="SSF55856">
    <property type="entry name" value="Cytochrome b5-like heme/steroid binding domain"/>
    <property type="match status" value="1"/>
</dbReference>
<organism evidence="2 3">
    <name type="scientific">Candidatus Pedobacter colombiensis</name>
    <dbReference type="NCBI Taxonomy" id="3121371"/>
    <lineage>
        <taxon>Bacteria</taxon>
        <taxon>Pseudomonadati</taxon>
        <taxon>Bacteroidota</taxon>
        <taxon>Sphingobacteriia</taxon>
        <taxon>Sphingobacteriales</taxon>
        <taxon>Sphingobacteriaceae</taxon>
        <taxon>Pedobacter</taxon>
    </lineage>
</organism>
<sequence length="79" mass="9266">MDNLPLYTKQQLALRNGQDKPQIWVAYNGFIYDVTESKLWRNGKHYEHWAGQDLTEELSDAPHTETVFEKFSIIGRLNV</sequence>
<name>A0AAJ6B5I1_9SPHI</name>
<evidence type="ECO:0000313" key="2">
    <source>
        <dbReference type="EMBL" id="WEK18782.1"/>
    </source>
</evidence>
<dbReference type="Pfam" id="PF00173">
    <property type="entry name" value="Cyt-b5"/>
    <property type="match status" value="1"/>
</dbReference>
<dbReference type="Gene3D" id="3.10.120.10">
    <property type="entry name" value="Cytochrome b5-like heme/steroid binding domain"/>
    <property type="match status" value="1"/>
</dbReference>
<accession>A0AAJ6B5I1</accession>
<protein>
    <submittedName>
        <fullName evidence="2">Cytochrome b5 domain-containing protein</fullName>
    </submittedName>
</protein>
<evidence type="ECO:0000259" key="1">
    <source>
        <dbReference type="SMART" id="SM01117"/>
    </source>
</evidence>
<proteinExistence type="predicted"/>